<reference evidence="10 11" key="1">
    <citation type="submission" date="2016-10" db="EMBL/GenBank/DDBJ databases">
        <authorList>
            <person name="de Groot N.N."/>
        </authorList>
    </citation>
    <scope>NUCLEOTIDE SEQUENCE [LARGE SCALE GENOMIC DNA]</scope>
    <source>
        <strain evidence="10 11">CGMCC 1.7031</strain>
    </source>
</reference>
<dbReference type="SUPFAM" id="SSF47384">
    <property type="entry name" value="Homodimeric domain of signal transducing histidine kinase"/>
    <property type="match status" value="1"/>
</dbReference>
<dbReference type="InterPro" id="IPR003661">
    <property type="entry name" value="HisK_dim/P_dom"/>
</dbReference>
<feature type="domain" description="Response regulatory" evidence="9">
    <location>
        <begin position="612"/>
        <end position="726"/>
    </location>
</feature>
<dbReference type="InterPro" id="IPR036890">
    <property type="entry name" value="HATPase_C_sf"/>
</dbReference>
<dbReference type="PANTHER" id="PTHR45339:SF5">
    <property type="entry name" value="HISTIDINE KINASE"/>
    <property type="match status" value="1"/>
</dbReference>
<dbReference type="Pfam" id="PF00512">
    <property type="entry name" value="HisKA"/>
    <property type="match status" value="1"/>
</dbReference>
<dbReference type="SMART" id="SM00388">
    <property type="entry name" value="HisKA"/>
    <property type="match status" value="1"/>
</dbReference>
<feature type="domain" description="Histidine kinase" evidence="8">
    <location>
        <begin position="369"/>
        <end position="589"/>
    </location>
</feature>
<keyword evidence="10" id="KW-0418">Kinase</keyword>
<dbReference type="InterPro" id="IPR036097">
    <property type="entry name" value="HisK_dim/P_sf"/>
</dbReference>
<dbReference type="PROSITE" id="PS50109">
    <property type="entry name" value="HIS_KIN"/>
    <property type="match status" value="1"/>
</dbReference>
<keyword evidence="5" id="KW-0175">Coiled coil</keyword>
<evidence type="ECO:0000256" key="4">
    <source>
        <dbReference type="PROSITE-ProRule" id="PRU00169"/>
    </source>
</evidence>
<evidence type="ECO:0000259" key="9">
    <source>
        <dbReference type="PROSITE" id="PS50110"/>
    </source>
</evidence>
<dbReference type="InterPro" id="IPR011990">
    <property type="entry name" value="TPR-like_helical_dom_sf"/>
</dbReference>
<protein>
    <recommendedName>
        <fullName evidence="2">histidine kinase</fullName>
        <ecNumber evidence="2">2.7.13.3</ecNumber>
    </recommendedName>
</protein>
<dbReference type="Gene3D" id="3.30.565.10">
    <property type="entry name" value="Histidine kinase-like ATPase, C-terminal domain"/>
    <property type="match status" value="1"/>
</dbReference>
<comment type="catalytic activity">
    <reaction evidence="1">
        <text>ATP + protein L-histidine = ADP + protein N-phospho-L-histidine.</text>
        <dbReference type="EC" id="2.7.13.3"/>
    </reaction>
</comment>
<feature type="modified residue" description="4-aspartylphosphate" evidence="4">
    <location>
        <position position="661"/>
    </location>
</feature>
<sequence>MPYPRILGLWFCMVFLAFQGFSQTATPSKKEITKLSDQASAYLTHAQFEKSLDASRLALRYAVEIGDDYLIATNYNTIAGNFDELSEPDKAIFFYNKGLEHANKTQNDTLKNWLNNNLGNMYFFEKKEYEKGIAYYKKSIEYSEKTADTTQLVFTKLNICWGYFDIGQFDKGAPYLAYINRYHQKFGDETTIVALNMLNGMHYSHLNDRKAEQYFLTAIKLGTEGKEKFDLSYSHEEYSKYLLKNGRYKEAYEHLALFKKISDQLYDLQKLKKADMAGINLELDEYKREIGKVESEKEMQALNLKKSQIIAVLFFVILIVLLLLLYTLYKSNIFRKKANADLTLANEELIVANQKAEEASLLKTQFVSTISHELRTPLYGVVGITNMILDEHKELADSPHLNSLKFSARYLLSLVNDILQINKIEEKRIVLETLTFNVADEIQVITNSLEFIANKNENKVHIDVDPAIPEFLIGDKLRFSQILMNLTSNALKFTKKGEVTIAAKQVKVDGKKHHIEFKVIDNGVGIAPEDQAKIYDKFVQIGRKDDDYQGTGLGLSIVKRLIELFQSEIYLKSELGQGTTFTFTIVFESDAIKTREIINNIEVDLTSSQILRVLVVEDNKINQMVTKKIIEKNNFKCDIVEDGLSAIALTERNQYDIILMDINMPVINGFETTRRMRAQGVTAPIVALTAFDKGEITEEAMSAGMNDIIIKPFEPVKLFQIINSQIIKRRNANG</sequence>
<feature type="signal peptide" evidence="7">
    <location>
        <begin position="1"/>
        <end position="24"/>
    </location>
</feature>
<dbReference type="SMART" id="SM00448">
    <property type="entry name" value="REC"/>
    <property type="match status" value="1"/>
</dbReference>
<proteinExistence type="predicted"/>
<dbReference type="FunFam" id="3.30.565.10:FF:000010">
    <property type="entry name" value="Sensor histidine kinase RcsC"/>
    <property type="match status" value="1"/>
</dbReference>
<feature type="chain" id="PRO_5011614178" description="histidine kinase" evidence="7">
    <location>
        <begin position="25"/>
        <end position="734"/>
    </location>
</feature>
<organism evidence="10 11">
    <name type="scientific">Flavobacterium caeni</name>
    <dbReference type="NCBI Taxonomy" id="490189"/>
    <lineage>
        <taxon>Bacteria</taxon>
        <taxon>Pseudomonadati</taxon>
        <taxon>Bacteroidota</taxon>
        <taxon>Flavobacteriia</taxon>
        <taxon>Flavobacteriales</taxon>
        <taxon>Flavobacteriaceae</taxon>
        <taxon>Flavobacterium</taxon>
    </lineage>
</organism>
<evidence type="ECO:0000313" key="10">
    <source>
        <dbReference type="EMBL" id="SCX81096.1"/>
    </source>
</evidence>
<feature type="coiled-coil region" evidence="5">
    <location>
        <begin position="276"/>
        <end position="303"/>
    </location>
</feature>
<dbReference type="SMART" id="SM00387">
    <property type="entry name" value="HATPase_c"/>
    <property type="match status" value="1"/>
</dbReference>
<dbReference type="RefSeq" id="WP_091140134.1">
    <property type="nucleotide sequence ID" value="NZ_FMVF01000002.1"/>
</dbReference>
<evidence type="ECO:0000256" key="2">
    <source>
        <dbReference type="ARBA" id="ARBA00012438"/>
    </source>
</evidence>
<dbReference type="Gene3D" id="1.10.287.130">
    <property type="match status" value="1"/>
</dbReference>
<keyword evidence="10" id="KW-0808">Transferase</keyword>
<name>A0A1G5ATB2_9FLAO</name>
<accession>A0A1G5ATB2</accession>
<dbReference type="PRINTS" id="PR00344">
    <property type="entry name" value="BCTRLSENSOR"/>
</dbReference>
<dbReference type="Gene3D" id="3.40.50.2300">
    <property type="match status" value="1"/>
</dbReference>
<dbReference type="STRING" id="490189.SAMN02927903_00143"/>
<keyword evidence="6" id="KW-0812">Transmembrane</keyword>
<evidence type="ECO:0000256" key="3">
    <source>
        <dbReference type="ARBA" id="ARBA00022553"/>
    </source>
</evidence>
<feature type="transmembrane region" description="Helical" evidence="6">
    <location>
        <begin position="309"/>
        <end position="329"/>
    </location>
</feature>
<dbReference type="InterPro" id="IPR011006">
    <property type="entry name" value="CheY-like_superfamily"/>
</dbReference>
<dbReference type="Gene3D" id="1.25.40.10">
    <property type="entry name" value="Tetratricopeptide repeat domain"/>
    <property type="match status" value="1"/>
</dbReference>
<dbReference type="EMBL" id="FMVF01000002">
    <property type="protein sequence ID" value="SCX81096.1"/>
    <property type="molecule type" value="Genomic_DNA"/>
</dbReference>
<dbReference type="PANTHER" id="PTHR45339">
    <property type="entry name" value="HYBRID SIGNAL TRANSDUCTION HISTIDINE KINASE J"/>
    <property type="match status" value="1"/>
</dbReference>
<dbReference type="SUPFAM" id="SSF55874">
    <property type="entry name" value="ATPase domain of HSP90 chaperone/DNA topoisomerase II/histidine kinase"/>
    <property type="match status" value="1"/>
</dbReference>
<keyword evidence="3 4" id="KW-0597">Phosphoprotein</keyword>
<dbReference type="GO" id="GO:0000155">
    <property type="term" value="F:phosphorelay sensor kinase activity"/>
    <property type="evidence" value="ECO:0007669"/>
    <property type="project" value="InterPro"/>
</dbReference>
<evidence type="ECO:0000256" key="6">
    <source>
        <dbReference type="SAM" id="Phobius"/>
    </source>
</evidence>
<dbReference type="CDD" id="cd17546">
    <property type="entry name" value="REC_hyHK_CKI1_RcsC-like"/>
    <property type="match status" value="1"/>
</dbReference>
<evidence type="ECO:0000256" key="7">
    <source>
        <dbReference type="SAM" id="SignalP"/>
    </source>
</evidence>
<dbReference type="Pfam" id="PF00072">
    <property type="entry name" value="Response_reg"/>
    <property type="match status" value="1"/>
</dbReference>
<dbReference type="InterPro" id="IPR005467">
    <property type="entry name" value="His_kinase_dom"/>
</dbReference>
<keyword evidence="6" id="KW-1133">Transmembrane helix</keyword>
<dbReference type="SUPFAM" id="SSF52172">
    <property type="entry name" value="CheY-like"/>
    <property type="match status" value="1"/>
</dbReference>
<dbReference type="InterPro" id="IPR003594">
    <property type="entry name" value="HATPase_dom"/>
</dbReference>
<evidence type="ECO:0000313" key="11">
    <source>
        <dbReference type="Proteomes" id="UP000199354"/>
    </source>
</evidence>
<dbReference type="CDD" id="cd00082">
    <property type="entry name" value="HisKA"/>
    <property type="match status" value="1"/>
</dbReference>
<dbReference type="CDD" id="cd16922">
    <property type="entry name" value="HATPase_EvgS-ArcB-TorS-like"/>
    <property type="match status" value="1"/>
</dbReference>
<dbReference type="InterPro" id="IPR004358">
    <property type="entry name" value="Sig_transdc_His_kin-like_C"/>
</dbReference>
<evidence type="ECO:0000256" key="1">
    <source>
        <dbReference type="ARBA" id="ARBA00000085"/>
    </source>
</evidence>
<keyword evidence="6" id="KW-0472">Membrane</keyword>
<dbReference type="Pfam" id="PF02518">
    <property type="entry name" value="HATPase_c"/>
    <property type="match status" value="1"/>
</dbReference>
<dbReference type="InterPro" id="IPR001789">
    <property type="entry name" value="Sig_transdc_resp-reg_receiver"/>
</dbReference>
<dbReference type="Proteomes" id="UP000199354">
    <property type="component" value="Unassembled WGS sequence"/>
</dbReference>
<dbReference type="AlphaFoldDB" id="A0A1G5ATB2"/>
<evidence type="ECO:0000259" key="8">
    <source>
        <dbReference type="PROSITE" id="PS50109"/>
    </source>
</evidence>
<gene>
    <name evidence="10" type="ORF">SAMN02927903_00143</name>
</gene>
<dbReference type="PROSITE" id="PS50110">
    <property type="entry name" value="RESPONSE_REGULATORY"/>
    <property type="match status" value="1"/>
</dbReference>
<evidence type="ECO:0000256" key="5">
    <source>
        <dbReference type="SAM" id="Coils"/>
    </source>
</evidence>
<keyword evidence="7" id="KW-0732">Signal</keyword>
<dbReference type="EC" id="2.7.13.3" evidence="2"/>
<keyword evidence="11" id="KW-1185">Reference proteome</keyword>
<dbReference type="SUPFAM" id="SSF48452">
    <property type="entry name" value="TPR-like"/>
    <property type="match status" value="1"/>
</dbReference>
<dbReference type="OrthoDB" id="4457677at2"/>